<feature type="transmembrane region" description="Helical" evidence="1">
    <location>
        <begin position="304"/>
        <end position="325"/>
    </location>
</feature>
<name>A0A9P7AJL1_9AGAM</name>
<organism evidence="2 3">
    <name type="scientific">Suillus plorans</name>
    <dbReference type="NCBI Taxonomy" id="116603"/>
    <lineage>
        <taxon>Eukaryota</taxon>
        <taxon>Fungi</taxon>
        <taxon>Dikarya</taxon>
        <taxon>Basidiomycota</taxon>
        <taxon>Agaricomycotina</taxon>
        <taxon>Agaricomycetes</taxon>
        <taxon>Agaricomycetidae</taxon>
        <taxon>Boletales</taxon>
        <taxon>Suillineae</taxon>
        <taxon>Suillaceae</taxon>
        <taxon>Suillus</taxon>
    </lineage>
</organism>
<protein>
    <submittedName>
        <fullName evidence="2">Uncharacterized protein</fullName>
    </submittedName>
</protein>
<dbReference type="EMBL" id="JABBWE010000056">
    <property type="protein sequence ID" value="KAG1789750.1"/>
    <property type="molecule type" value="Genomic_DNA"/>
</dbReference>
<reference evidence="2" key="1">
    <citation type="journal article" date="2020" name="New Phytol.">
        <title>Comparative genomics reveals dynamic genome evolution in host specialist ectomycorrhizal fungi.</title>
        <authorList>
            <person name="Lofgren L.A."/>
            <person name="Nguyen N.H."/>
            <person name="Vilgalys R."/>
            <person name="Ruytinx J."/>
            <person name="Liao H.L."/>
            <person name="Branco S."/>
            <person name="Kuo A."/>
            <person name="LaButti K."/>
            <person name="Lipzen A."/>
            <person name="Andreopoulos W."/>
            <person name="Pangilinan J."/>
            <person name="Riley R."/>
            <person name="Hundley H."/>
            <person name="Na H."/>
            <person name="Barry K."/>
            <person name="Grigoriev I.V."/>
            <person name="Stajich J.E."/>
            <person name="Kennedy P.G."/>
        </authorList>
    </citation>
    <scope>NUCLEOTIDE SEQUENCE</scope>
    <source>
        <strain evidence="2">S12</strain>
    </source>
</reference>
<dbReference type="OrthoDB" id="2654237at2759"/>
<sequence>MLKYNVVPMYSCDDGPEASWSTGEPRAISCLDFLRLVSLELSPLQEQRCNIDISGSDSGSPVPGSPLARVHRNIYILRFISAAHGASFDPNDGTINSRALNDTQPQASGPDFFSARFSAFSFKTRSMWLNSVRDFILNYSWLSTPIIAAIGWCQTWVIASIFLSMGKSNEVVEAIEESRLQSSFVRYYNEAREDPGHSETSTCNYVAEQRYTGLAKRTVLAAWLADRSTATPKKAVGVMSMDPGLSTQLFDLYHSVCNAGYLAYLSFLIQITGSLYGIVTVSIIWADDARLREEAYGVQLQQQLAALTINRGMWSIAALGAFFPWAPLHALYVTTAIAVALEFLFAVRGFLIGWHMSVLPGILRFFVVFSWLLPSAEALTLIFGLIAMKMEVSFISAKVIIFGLPALWLMIGPLLIIGASLGSHFGMLNCLVANSSLCATA</sequence>
<feature type="transmembrane region" description="Helical" evidence="1">
    <location>
        <begin position="363"/>
        <end position="387"/>
    </location>
</feature>
<dbReference type="AlphaFoldDB" id="A0A9P7AJL1"/>
<feature type="transmembrane region" description="Helical" evidence="1">
    <location>
        <begin position="331"/>
        <end position="351"/>
    </location>
</feature>
<dbReference type="Proteomes" id="UP000719766">
    <property type="component" value="Unassembled WGS sequence"/>
</dbReference>
<accession>A0A9P7AJL1</accession>
<keyword evidence="1" id="KW-1133">Transmembrane helix</keyword>
<keyword evidence="1" id="KW-0812">Transmembrane</keyword>
<dbReference type="GeneID" id="64602584"/>
<evidence type="ECO:0000313" key="2">
    <source>
        <dbReference type="EMBL" id="KAG1789750.1"/>
    </source>
</evidence>
<evidence type="ECO:0000256" key="1">
    <source>
        <dbReference type="SAM" id="Phobius"/>
    </source>
</evidence>
<keyword evidence="1" id="KW-0472">Membrane</keyword>
<feature type="transmembrane region" description="Helical" evidence="1">
    <location>
        <begin position="261"/>
        <end position="284"/>
    </location>
</feature>
<keyword evidence="3" id="KW-1185">Reference proteome</keyword>
<proteinExistence type="predicted"/>
<comment type="caution">
    <text evidence="2">The sequence shown here is derived from an EMBL/GenBank/DDBJ whole genome shotgun (WGS) entry which is preliminary data.</text>
</comment>
<dbReference type="RefSeq" id="XP_041156780.1">
    <property type="nucleotide sequence ID" value="XM_041308820.1"/>
</dbReference>
<evidence type="ECO:0000313" key="3">
    <source>
        <dbReference type="Proteomes" id="UP000719766"/>
    </source>
</evidence>
<feature type="transmembrane region" description="Helical" evidence="1">
    <location>
        <begin position="399"/>
        <end position="421"/>
    </location>
</feature>
<gene>
    <name evidence="2" type="ORF">HD556DRAFT_1492557</name>
</gene>